<accession>A0AC58SSC1</accession>
<protein>
    <submittedName>
        <fullName evidence="2">Uncharacterized protein LOC142169847</fullName>
    </submittedName>
</protein>
<gene>
    <name evidence="2" type="primary">LOC142169847</name>
</gene>
<reference evidence="1" key="1">
    <citation type="journal article" date="2014" name="Nat. Commun.">
        <title>The tobacco genome sequence and its comparison with those of tomato and potato.</title>
        <authorList>
            <person name="Sierro N."/>
            <person name="Battey J.N."/>
            <person name="Ouadi S."/>
            <person name="Bakaher N."/>
            <person name="Bovet L."/>
            <person name="Willig A."/>
            <person name="Goepfert S."/>
            <person name="Peitsch M.C."/>
            <person name="Ivanov N.V."/>
        </authorList>
    </citation>
    <scope>NUCLEOTIDE SEQUENCE [LARGE SCALE GENOMIC DNA]</scope>
</reference>
<reference evidence="2" key="2">
    <citation type="submission" date="2025-08" db="UniProtKB">
        <authorList>
            <consortium name="RefSeq"/>
        </authorList>
    </citation>
    <scope>IDENTIFICATION</scope>
    <source>
        <tissue evidence="2">Leaf</tissue>
    </source>
</reference>
<keyword evidence="1" id="KW-1185">Reference proteome</keyword>
<dbReference type="Proteomes" id="UP000790787">
    <property type="component" value="Chromosome 15"/>
</dbReference>
<organism evidence="1 2">
    <name type="scientific">Nicotiana tabacum</name>
    <name type="common">Common tobacco</name>
    <dbReference type="NCBI Taxonomy" id="4097"/>
    <lineage>
        <taxon>Eukaryota</taxon>
        <taxon>Viridiplantae</taxon>
        <taxon>Streptophyta</taxon>
        <taxon>Embryophyta</taxon>
        <taxon>Tracheophyta</taxon>
        <taxon>Spermatophyta</taxon>
        <taxon>Magnoliopsida</taxon>
        <taxon>eudicotyledons</taxon>
        <taxon>Gunneridae</taxon>
        <taxon>Pentapetalae</taxon>
        <taxon>asterids</taxon>
        <taxon>lamiids</taxon>
        <taxon>Solanales</taxon>
        <taxon>Solanaceae</taxon>
        <taxon>Nicotianoideae</taxon>
        <taxon>Nicotianeae</taxon>
        <taxon>Nicotiana</taxon>
    </lineage>
</organism>
<name>A0AC58SSC1_TOBAC</name>
<evidence type="ECO:0000313" key="2">
    <source>
        <dbReference type="RefSeq" id="XP_075087874.1"/>
    </source>
</evidence>
<evidence type="ECO:0000313" key="1">
    <source>
        <dbReference type="Proteomes" id="UP000790787"/>
    </source>
</evidence>
<sequence length="253" mass="30056">MGQGPFLMDKLGLWNVRGLNRPQKQRDVLLFMHNFQVGMFGLLETRIKRTKILKAFLNLCREWSFFTNLDKHPGERIWLLWKPHIYKVDIRRTGEHVIHCAIKHIGTKKEMEVTWVYGFNDNGMRRKLWEDIKEIHKQSKGPWAIMGDFNNVLQSDERIGSKVTYAEIKGFKECMLKCEMQEMKSSESFYTWNNKQEGEDKAMSRIDRVLTNNDCMTTLPDSEVHYQNGGLFDHCPSLVRWEQPRKIQQKIFR</sequence>
<proteinExistence type="predicted"/>
<dbReference type="RefSeq" id="XP_075087874.1">
    <property type="nucleotide sequence ID" value="XM_075231773.1"/>
</dbReference>